<gene>
    <name evidence="3" type="ORF">BB561_003683</name>
</gene>
<sequence length="319" mass="36455">MLSLYESFLIKNAPAINSIENGLKTLTFILPGRFEEAEIASETIYSILNFLGLYHDYILSKAAKNNQLFDTAGQLINVPTSEKLKYFKYFSKNHKVYHSLAILLTSTLFVEKLVEMIVEKKLGIKKKWQAITLLEVVKMVTGSVIPDRLMDPSILANPPIDYVETINSGTWKGKRSNIEYQDIQFIYNSPDKSSSIKTFLESKVKKPDDVASAHDMIRPFSSFGSVGEIAFIIRPLIYVLLIKKLGRKSWTPWAISLIVELTSQKLVSLDYLANAVSSENGFKNIFSWNRPLENEEKSRRSSLFLLYLLRSPMFDRFIE</sequence>
<protein>
    <recommendedName>
        <fullName evidence="2">Peroxisomal membrane protein PEX16</fullName>
    </recommendedName>
</protein>
<keyword evidence="2" id="KW-0576">Peroxisome</keyword>
<name>A0A2T9YK15_9FUNG</name>
<comment type="caution">
    <text evidence="3">The sequence shown here is derived from an EMBL/GenBank/DDBJ whole genome shotgun (WGS) entry which is preliminary data.</text>
</comment>
<dbReference type="Pfam" id="PF08610">
    <property type="entry name" value="Pex16"/>
    <property type="match status" value="1"/>
</dbReference>
<dbReference type="PANTHER" id="PTHR13299">
    <property type="entry name" value="PEROXISOMAL MEMBRANE PROTEIN PEX16"/>
    <property type="match status" value="1"/>
</dbReference>
<evidence type="ECO:0000256" key="2">
    <source>
        <dbReference type="RuleBase" id="RU365003"/>
    </source>
</evidence>
<evidence type="ECO:0000313" key="3">
    <source>
        <dbReference type="EMBL" id="PVU92668.1"/>
    </source>
</evidence>
<proteinExistence type="inferred from homology"/>
<dbReference type="InterPro" id="IPR013919">
    <property type="entry name" value="Pex16"/>
</dbReference>
<accession>A0A2T9YK15</accession>
<evidence type="ECO:0000256" key="1">
    <source>
        <dbReference type="ARBA" id="ARBA00009505"/>
    </source>
</evidence>
<dbReference type="GO" id="GO:0007031">
    <property type="term" value="P:peroxisome organization"/>
    <property type="evidence" value="ECO:0007669"/>
    <property type="project" value="UniProtKB-KW"/>
</dbReference>
<dbReference type="Proteomes" id="UP000245383">
    <property type="component" value="Unassembled WGS sequence"/>
</dbReference>
<keyword evidence="4" id="KW-1185">Reference proteome</keyword>
<evidence type="ECO:0000313" key="4">
    <source>
        <dbReference type="Proteomes" id="UP000245383"/>
    </source>
</evidence>
<organism evidence="3 4">
    <name type="scientific">Smittium simulii</name>
    <dbReference type="NCBI Taxonomy" id="133385"/>
    <lineage>
        <taxon>Eukaryota</taxon>
        <taxon>Fungi</taxon>
        <taxon>Fungi incertae sedis</taxon>
        <taxon>Zoopagomycota</taxon>
        <taxon>Kickxellomycotina</taxon>
        <taxon>Harpellomycetes</taxon>
        <taxon>Harpellales</taxon>
        <taxon>Legeriomycetaceae</taxon>
        <taxon>Smittium</taxon>
    </lineage>
</organism>
<reference evidence="3 4" key="1">
    <citation type="journal article" date="2018" name="MBio">
        <title>Comparative Genomics Reveals the Core Gene Toolbox for the Fungus-Insect Symbiosis.</title>
        <authorList>
            <person name="Wang Y."/>
            <person name="Stata M."/>
            <person name="Wang W."/>
            <person name="Stajich J.E."/>
            <person name="White M.M."/>
            <person name="Moncalvo J.M."/>
        </authorList>
    </citation>
    <scope>NUCLEOTIDE SEQUENCE [LARGE SCALE GENOMIC DNA]</scope>
    <source>
        <strain evidence="3 4">SWE-8-4</strain>
    </source>
</reference>
<dbReference type="AlphaFoldDB" id="A0A2T9YK15"/>
<dbReference type="GO" id="GO:0005778">
    <property type="term" value="C:peroxisomal membrane"/>
    <property type="evidence" value="ECO:0007669"/>
    <property type="project" value="UniProtKB-SubCell"/>
</dbReference>
<dbReference type="PANTHER" id="PTHR13299:SF0">
    <property type="entry name" value="PEROXISOMAL MEMBRANE PROTEIN PEX16"/>
    <property type="match status" value="1"/>
</dbReference>
<dbReference type="STRING" id="133385.A0A2T9YK15"/>
<comment type="similarity">
    <text evidence="1 2">Belongs to the peroxin-16 family.</text>
</comment>
<comment type="subcellular location">
    <subcellularLocation>
        <location evidence="2">Peroxisome membrane</location>
    </subcellularLocation>
</comment>
<dbReference type="OrthoDB" id="2021143at2759"/>
<dbReference type="EMBL" id="MBFR01000153">
    <property type="protein sequence ID" value="PVU92668.1"/>
    <property type="molecule type" value="Genomic_DNA"/>
</dbReference>
<keyword evidence="2" id="KW-0962">Peroxisome biogenesis</keyword>